<gene>
    <name evidence="2" type="ORF">ATNIH1004_001176</name>
</gene>
<dbReference type="GO" id="GO:0006355">
    <property type="term" value="P:regulation of DNA-templated transcription"/>
    <property type="evidence" value="ECO:0007669"/>
    <property type="project" value="InterPro"/>
</dbReference>
<dbReference type="Pfam" id="PF07818">
    <property type="entry name" value="HCNGP"/>
    <property type="match status" value="1"/>
</dbReference>
<reference evidence="2 3" key="1">
    <citation type="submission" date="2019-08" db="EMBL/GenBank/DDBJ databases">
        <title>The genome sequence of a newly discovered highly antifungal drug resistant Aspergillus species, Aspergillus tanneri NIH 1004.</title>
        <authorList>
            <person name="Mounaud S."/>
            <person name="Singh I."/>
            <person name="Joardar V."/>
            <person name="Pakala S."/>
            <person name="Pakala S."/>
            <person name="Venepally P."/>
            <person name="Chung J.K."/>
            <person name="Losada L."/>
            <person name="Nierman W.C."/>
        </authorList>
    </citation>
    <scope>NUCLEOTIDE SEQUENCE [LARGE SCALE GENOMIC DNA]</scope>
    <source>
        <strain evidence="2 3">NIH1004</strain>
    </source>
</reference>
<dbReference type="GeneID" id="54323878"/>
<feature type="compositionally biased region" description="Basic and acidic residues" evidence="1">
    <location>
        <begin position="26"/>
        <end position="45"/>
    </location>
</feature>
<dbReference type="PANTHER" id="PTHR13464:SF0">
    <property type="entry name" value="SAP30-BINDING PROTEIN"/>
    <property type="match status" value="1"/>
</dbReference>
<dbReference type="InterPro" id="IPR012479">
    <property type="entry name" value="SAP30BP"/>
</dbReference>
<dbReference type="RefSeq" id="XP_033431633.1">
    <property type="nucleotide sequence ID" value="XM_033565876.1"/>
</dbReference>
<feature type="region of interest" description="Disordered" evidence="1">
    <location>
        <begin position="1"/>
        <end position="87"/>
    </location>
</feature>
<dbReference type="EMBL" id="QUQM01000002">
    <property type="protein sequence ID" value="KAA8652272.1"/>
    <property type="molecule type" value="Genomic_DNA"/>
</dbReference>
<name>A0A5M9MYT1_9EURO</name>
<evidence type="ECO:0000256" key="1">
    <source>
        <dbReference type="SAM" id="MobiDB-lite"/>
    </source>
</evidence>
<dbReference type="PANTHER" id="PTHR13464">
    <property type="entry name" value="TRANSCRIPTIONAL REGULATOR PROTEIN HCNGP"/>
    <property type="match status" value="1"/>
</dbReference>
<organism evidence="2 3">
    <name type="scientific">Aspergillus tanneri</name>
    <dbReference type="NCBI Taxonomy" id="1220188"/>
    <lineage>
        <taxon>Eukaryota</taxon>
        <taxon>Fungi</taxon>
        <taxon>Dikarya</taxon>
        <taxon>Ascomycota</taxon>
        <taxon>Pezizomycotina</taxon>
        <taxon>Eurotiomycetes</taxon>
        <taxon>Eurotiomycetidae</taxon>
        <taxon>Eurotiales</taxon>
        <taxon>Aspergillaceae</taxon>
        <taxon>Aspergillus</taxon>
        <taxon>Aspergillus subgen. Circumdati</taxon>
    </lineage>
</organism>
<dbReference type="Proteomes" id="UP000324241">
    <property type="component" value="Unassembled WGS sequence"/>
</dbReference>
<dbReference type="AlphaFoldDB" id="A0A5M9MYT1"/>
<dbReference type="GO" id="GO:0005634">
    <property type="term" value="C:nucleus"/>
    <property type="evidence" value="ECO:0007669"/>
    <property type="project" value="TreeGrafter"/>
</dbReference>
<protein>
    <recommendedName>
        <fullName evidence="4">HCNGP-like protein</fullName>
    </recommendedName>
</protein>
<dbReference type="OrthoDB" id="1714508at2759"/>
<evidence type="ECO:0000313" key="2">
    <source>
        <dbReference type="EMBL" id="KAA8652272.1"/>
    </source>
</evidence>
<evidence type="ECO:0000313" key="3">
    <source>
        <dbReference type="Proteomes" id="UP000324241"/>
    </source>
</evidence>
<evidence type="ECO:0008006" key="4">
    <source>
        <dbReference type="Google" id="ProtNLM"/>
    </source>
</evidence>
<comment type="caution">
    <text evidence="2">The sequence shown here is derived from an EMBL/GenBank/DDBJ whole genome shotgun (WGS) entry which is preliminary data.</text>
</comment>
<accession>A0A5M9MYT1</accession>
<sequence length="241" mass="26572">MLGLGAYESSSEDEVDQKCASSQRQVIKDRPELAFKTEENKEFGDGPKTPKNTINPDPSGPVLGPLHQETHSSDIHSLDGHSSPYSTSHTLVHDLTLPPVPNLDIPPSPPGTPNPTANAKFAHFLTLKEQEVHFNEKLASSTSLKNQDLLVKLMDHMGLYGQVQYYTSLPLDLWDTSCLPSWGFKEELLKTQKETRNSIEDQRLASQRDTIGFVNATSETSHTGTVLNSKKRLRAPSALTA</sequence>
<proteinExistence type="predicted"/>
<feature type="compositionally biased region" description="Basic and acidic residues" evidence="1">
    <location>
        <begin position="68"/>
        <end position="79"/>
    </location>
</feature>